<evidence type="ECO:0000313" key="3">
    <source>
        <dbReference type="Proteomes" id="UP001206548"/>
    </source>
</evidence>
<keyword evidence="3" id="KW-1185">Reference proteome</keyword>
<dbReference type="Pfam" id="PF18813">
    <property type="entry name" value="PBECR4"/>
    <property type="match status" value="1"/>
</dbReference>
<dbReference type="EMBL" id="JANUXX010000005">
    <property type="protein sequence ID" value="MCS4488366.1"/>
    <property type="molecule type" value="Genomic_DNA"/>
</dbReference>
<gene>
    <name evidence="2" type="ORF">NXS10_05270</name>
</gene>
<feature type="domain" description="Phage-Barnase-EndoU-ColicinE5/D-RelE like nuclease 4" evidence="1">
    <location>
        <begin position="3"/>
        <end position="165"/>
    </location>
</feature>
<accession>A0ABT2F8P0</accession>
<protein>
    <submittedName>
        <fullName evidence="2">PBECR4 domain-containing protein</fullName>
    </submittedName>
</protein>
<evidence type="ECO:0000259" key="1">
    <source>
        <dbReference type="Pfam" id="PF18813"/>
    </source>
</evidence>
<dbReference type="InterPro" id="IPR041420">
    <property type="entry name" value="PBECR4"/>
</dbReference>
<proteinExistence type="predicted"/>
<organism evidence="2 3">
    <name type="scientific">Streptococcus sciuri</name>
    <dbReference type="NCBI Taxonomy" id="2973939"/>
    <lineage>
        <taxon>Bacteria</taxon>
        <taxon>Bacillati</taxon>
        <taxon>Bacillota</taxon>
        <taxon>Bacilli</taxon>
        <taxon>Lactobacillales</taxon>
        <taxon>Streptococcaceae</taxon>
        <taxon>Streptococcus</taxon>
    </lineage>
</organism>
<sequence length="167" mass="19528">MDLRELVKDYREHFVGKICQVSTNYADLKELVVTFQATDLHHLFGLHKLTKDYANFTLKQIESGAFDLGEFKQSPSFREVKQRIGLYPFISDIFIEQATDYCVIRKDLSRNSMNLDLVFFESGKRNAKVLGLRKDKEGIYRLVTLHEASAKKYDRVRKTRIMGIVWL</sequence>
<dbReference type="Proteomes" id="UP001206548">
    <property type="component" value="Unassembled WGS sequence"/>
</dbReference>
<comment type="caution">
    <text evidence="2">The sequence shown here is derived from an EMBL/GenBank/DDBJ whole genome shotgun (WGS) entry which is preliminary data.</text>
</comment>
<name>A0ABT2F8P0_9STRE</name>
<dbReference type="RefSeq" id="WP_259138456.1">
    <property type="nucleotide sequence ID" value="NZ_JANUXX010000005.1"/>
</dbReference>
<reference evidence="2 3" key="1">
    <citation type="journal article" date="2023" name="Int. J. Syst. Evol. Microbiol.">
        <title>Streptococcus sciuri sp. nov., Staphylococcus marylandisciuri sp. nov. and Staphylococcus americanisciuri sp. nov., isolated from faeces of eastern grey squirrel (Sciurus carolinensis).</title>
        <authorList>
            <person name="Volokhov D.V."/>
            <person name="Zagorodnyaya T.A."/>
            <person name="Furtak V.A."/>
            <person name="Nattanmai G."/>
            <person name="Randall L."/>
            <person name="Jose S."/>
            <person name="Gao Y."/>
            <person name="Eisenberg T."/>
            <person name="Delmonte P."/>
            <person name="Blom J."/>
            <person name="Mitchell K.K."/>
        </authorList>
    </citation>
    <scope>NUCLEOTIDE SEQUENCE [LARGE SCALE GENOMIC DNA]</scope>
    <source>
        <strain evidence="2 3">SQ9-PEA</strain>
    </source>
</reference>
<evidence type="ECO:0000313" key="2">
    <source>
        <dbReference type="EMBL" id="MCS4488366.1"/>
    </source>
</evidence>